<evidence type="ECO:0000256" key="6">
    <source>
        <dbReference type="SAM" id="Phobius"/>
    </source>
</evidence>
<feature type="domain" description="Methyl-accepting transducer" evidence="7">
    <location>
        <begin position="268"/>
        <end position="504"/>
    </location>
</feature>
<protein>
    <submittedName>
        <fullName evidence="9">Methyl-accepting chemotaxis protein</fullName>
    </submittedName>
</protein>
<dbReference type="Proteomes" id="UP000516370">
    <property type="component" value="Chromosome"/>
</dbReference>
<feature type="domain" description="HAMP" evidence="8">
    <location>
        <begin position="211"/>
        <end position="263"/>
    </location>
</feature>
<name>A0A7H1J871_9GAMM</name>
<dbReference type="InterPro" id="IPR003660">
    <property type="entry name" value="HAMP_dom"/>
</dbReference>
<dbReference type="RefSeq" id="WP_111607098.1">
    <property type="nucleotide sequence ID" value="NZ_BMLJ01000004.1"/>
</dbReference>
<evidence type="ECO:0000256" key="4">
    <source>
        <dbReference type="PROSITE-ProRule" id="PRU00284"/>
    </source>
</evidence>
<dbReference type="FunFam" id="1.10.287.950:FF:000001">
    <property type="entry name" value="Methyl-accepting chemotaxis sensory transducer"/>
    <property type="match status" value="1"/>
</dbReference>
<organism evidence="9 10">
    <name type="scientific">Marinomonas arctica</name>
    <dbReference type="NCBI Taxonomy" id="383750"/>
    <lineage>
        <taxon>Bacteria</taxon>
        <taxon>Pseudomonadati</taxon>
        <taxon>Pseudomonadota</taxon>
        <taxon>Gammaproteobacteria</taxon>
        <taxon>Oceanospirillales</taxon>
        <taxon>Oceanospirillaceae</taxon>
        <taxon>Marinomonas</taxon>
    </lineage>
</organism>
<dbReference type="InterPro" id="IPR004089">
    <property type="entry name" value="MCPsignal_dom"/>
</dbReference>
<keyword evidence="10" id="KW-1185">Reference proteome</keyword>
<accession>A0A7H1J871</accession>
<dbReference type="Pfam" id="PF12729">
    <property type="entry name" value="4HB_MCP_1"/>
    <property type="match status" value="1"/>
</dbReference>
<dbReference type="InterPro" id="IPR004090">
    <property type="entry name" value="Chemotax_Me-accpt_rcpt"/>
</dbReference>
<dbReference type="SMART" id="SM00283">
    <property type="entry name" value="MA"/>
    <property type="match status" value="1"/>
</dbReference>
<dbReference type="GO" id="GO:0006935">
    <property type="term" value="P:chemotaxis"/>
    <property type="evidence" value="ECO:0007669"/>
    <property type="project" value="InterPro"/>
</dbReference>
<evidence type="ECO:0000256" key="5">
    <source>
        <dbReference type="SAM" id="Coils"/>
    </source>
</evidence>
<evidence type="ECO:0000313" key="10">
    <source>
        <dbReference type="Proteomes" id="UP000516370"/>
    </source>
</evidence>
<comment type="subcellular location">
    <subcellularLocation>
        <location evidence="1">Membrane</location>
    </subcellularLocation>
</comment>
<dbReference type="AlphaFoldDB" id="A0A7H1J871"/>
<dbReference type="Gene3D" id="1.10.287.950">
    <property type="entry name" value="Methyl-accepting chemotaxis protein"/>
    <property type="match status" value="1"/>
</dbReference>
<dbReference type="CDD" id="cd06225">
    <property type="entry name" value="HAMP"/>
    <property type="match status" value="1"/>
</dbReference>
<dbReference type="GO" id="GO:0004888">
    <property type="term" value="F:transmembrane signaling receptor activity"/>
    <property type="evidence" value="ECO:0007669"/>
    <property type="project" value="InterPro"/>
</dbReference>
<keyword evidence="6" id="KW-0472">Membrane</keyword>
<dbReference type="EMBL" id="CP061081">
    <property type="protein sequence ID" value="QNT06687.1"/>
    <property type="molecule type" value="Genomic_DNA"/>
</dbReference>
<dbReference type="CDD" id="cd11386">
    <property type="entry name" value="MCP_signal"/>
    <property type="match status" value="1"/>
</dbReference>
<dbReference type="PANTHER" id="PTHR32089:SF120">
    <property type="entry name" value="METHYL-ACCEPTING CHEMOTAXIS PROTEIN TLPQ"/>
    <property type="match status" value="1"/>
</dbReference>
<evidence type="ECO:0000256" key="1">
    <source>
        <dbReference type="ARBA" id="ARBA00004370"/>
    </source>
</evidence>
<reference evidence="9 10" key="1">
    <citation type="submission" date="2020-09" db="EMBL/GenBank/DDBJ databases">
        <title>Complete genome sequence of an Arctic sea ice bacterium Marinomonas arctica BSI20414.</title>
        <authorList>
            <person name="Liao L."/>
            <person name="Chen B."/>
        </authorList>
    </citation>
    <scope>NUCLEOTIDE SEQUENCE [LARGE SCALE GENOMIC DNA]</scope>
    <source>
        <strain evidence="9 10">BSI20414</strain>
    </source>
</reference>
<dbReference type="KEGG" id="mard:IBG28_03270"/>
<keyword evidence="6" id="KW-1133">Transmembrane helix</keyword>
<sequence>MIRDMKIGVRSAVAFGILGVITFLLGVFSIMQLAKINEVTDILSLHRIPALSTATELRRDILRSQILIAELSDAQNQQERDDVKRQMDAIVKEYDESEKIMYTLARSPEAKAILDSVAKLHDSFSSTLPQLYTLSNEQKVMEALAYRRNIVTPAAEVLTTEVDKLGQFQLARASQVNDQATQTYTNSRSALISGIIVTLIVLSALAYFYSRSLTQPLSYAVAVAKRVANGDLTEQITDNHNDEAADMLRALAAMQTQLRQTLTLISDSSQQLAATSEELSVVTNQSSQTMSQQSNQLEQAAAAVNQLTAAIEEVARSASSTSDNAEVADEKAQLGQAKINETIKTVELLTTDIQHSANGVTTLAGNVKNIVSVLDVIRAIADQTNLLALNAAIEAARAGESGRGFAVVADEVRALAHRTQESTKEIEKMIQLIQSETDQAVTNMTNSNQRAESTLLMANDAGQAFNEITRLIGQISDQNVTVASAAEEQTSVAREVDKNLIHILDLSAQTAEGANQTSASSLDLSRLAEQLNNLVLKFRL</sequence>
<dbReference type="Pfam" id="PF00015">
    <property type="entry name" value="MCPsignal"/>
    <property type="match status" value="1"/>
</dbReference>
<dbReference type="PANTHER" id="PTHR32089">
    <property type="entry name" value="METHYL-ACCEPTING CHEMOTAXIS PROTEIN MCPB"/>
    <property type="match status" value="1"/>
</dbReference>
<evidence type="ECO:0000256" key="3">
    <source>
        <dbReference type="ARBA" id="ARBA00029447"/>
    </source>
</evidence>
<dbReference type="Pfam" id="PF00672">
    <property type="entry name" value="HAMP"/>
    <property type="match status" value="1"/>
</dbReference>
<dbReference type="GO" id="GO:0016020">
    <property type="term" value="C:membrane"/>
    <property type="evidence" value="ECO:0007669"/>
    <property type="project" value="UniProtKB-SubCell"/>
</dbReference>
<feature type="transmembrane region" description="Helical" evidence="6">
    <location>
        <begin position="12"/>
        <end position="34"/>
    </location>
</feature>
<evidence type="ECO:0000256" key="2">
    <source>
        <dbReference type="ARBA" id="ARBA00023224"/>
    </source>
</evidence>
<evidence type="ECO:0000259" key="7">
    <source>
        <dbReference type="PROSITE" id="PS50111"/>
    </source>
</evidence>
<keyword evidence="2 4" id="KW-0807">Transducer</keyword>
<keyword evidence="5" id="KW-0175">Coiled coil</keyword>
<proteinExistence type="inferred from homology"/>
<dbReference type="GO" id="GO:0007165">
    <property type="term" value="P:signal transduction"/>
    <property type="evidence" value="ECO:0007669"/>
    <property type="project" value="UniProtKB-KW"/>
</dbReference>
<dbReference type="SUPFAM" id="SSF58104">
    <property type="entry name" value="Methyl-accepting chemotaxis protein (MCP) signaling domain"/>
    <property type="match status" value="1"/>
</dbReference>
<dbReference type="SMART" id="SM00304">
    <property type="entry name" value="HAMP"/>
    <property type="match status" value="1"/>
</dbReference>
<comment type="similarity">
    <text evidence="3">Belongs to the methyl-accepting chemotaxis (MCP) protein family.</text>
</comment>
<dbReference type="PROSITE" id="PS50885">
    <property type="entry name" value="HAMP"/>
    <property type="match status" value="1"/>
</dbReference>
<gene>
    <name evidence="9" type="ORF">IBG28_03270</name>
</gene>
<evidence type="ECO:0000259" key="8">
    <source>
        <dbReference type="PROSITE" id="PS50885"/>
    </source>
</evidence>
<keyword evidence="6" id="KW-0812">Transmembrane</keyword>
<evidence type="ECO:0000313" key="9">
    <source>
        <dbReference type="EMBL" id="QNT06687.1"/>
    </source>
</evidence>
<dbReference type="OrthoDB" id="7054443at2"/>
<dbReference type="PRINTS" id="PR00260">
    <property type="entry name" value="CHEMTRNSDUCR"/>
</dbReference>
<dbReference type="PROSITE" id="PS50111">
    <property type="entry name" value="CHEMOTAXIS_TRANSDUC_2"/>
    <property type="match status" value="1"/>
</dbReference>
<dbReference type="InterPro" id="IPR024478">
    <property type="entry name" value="HlyB_4HB_MCP"/>
</dbReference>
<feature type="coiled-coil region" evidence="5">
    <location>
        <begin position="290"/>
        <end position="317"/>
    </location>
</feature>